<feature type="region of interest" description="Disordered" evidence="3">
    <location>
        <begin position="1"/>
        <end position="48"/>
    </location>
</feature>
<evidence type="ECO:0000313" key="7">
    <source>
        <dbReference type="Proteomes" id="UP000014760"/>
    </source>
</evidence>
<feature type="region of interest" description="Disordered" evidence="3">
    <location>
        <begin position="152"/>
        <end position="175"/>
    </location>
</feature>
<evidence type="ECO:0000259" key="4">
    <source>
        <dbReference type="PROSITE" id="PS50102"/>
    </source>
</evidence>
<dbReference type="InterPro" id="IPR034228">
    <property type="entry name" value="Nop6_RRM"/>
</dbReference>
<dbReference type="GO" id="GO:0005730">
    <property type="term" value="C:nucleolus"/>
    <property type="evidence" value="ECO:0007669"/>
    <property type="project" value="TreeGrafter"/>
</dbReference>
<dbReference type="SUPFAM" id="SSF54928">
    <property type="entry name" value="RNA-binding domain, RBD"/>
    <property type="match status" value="1"/>
</dbReference>
<dbReference type="PROSITE" id="PS50102">
    <property type="entry name" value="RRM"/>
    <property type="match status" value="1"/>
</dbReference>
<evidence type="ECO:0000313" key="5">
    <source>
        <dbReference type="EMBL" id="ELU07265.1"/>
    </source>
</evidence>
<dbReference type="InterPro" id="IPR012677">
    <property type="entry name" value="Nucleotide-bd_a/b_plait_sf"/>
</dbReference>
<dbReference type="PANTHER" id="PTHR23236:SF51">
    <property type="entry name" value="NUCLEOLAR PROTEIN 6"/>
    <property type="match status" value="1"/>
</dbReference>
<dbReference type="GO" id="GO:0019843">
    <property type="term" value="F:rRNA binding"/>
    <property type="evidence" value="ECO:0007669"/>
    <property type="project" value="TreeGrafter"/>
</dbReference>
<dbReference type="InterPro" id="IPR035979">
    <property type="entry name" value="RBD_domain_sf"/>
</dbReference>
<protein>
    <recommendedName>
        <fullName evidence="4">RRM domain-containing protein</fullName>
    </recommendedName>
</protein>
<dbReference type="HOGENOM" id="CLU_1534018_0_0_1"/>
<organism evidence="5">
    <name type="scientific">Capitella teleta</name>
    <name type="common">Polychaete worm</name>
    <dbReference type="NCBI Taxonomy" id="283909"/>
    <lineage>
        <taxon>Eukaryota</taxon>
        <taxon>Metazoa</taxon>
        <taxon>Spiralia</taxon>
        <taxon>Lophotrochozoa</taxon>
        <taxon>Annelida</taxon>
        <taxon>Polychaeta</taxon>
        <taxon>Sedentaria</taxon>
        <taxon>Scolecida</taxon>
        <taxon>Capitellidae</taxon>
        <taxon>Capitella</taxon>
    </lineage>
</organism>
<sequence length="175" mass="20306">MAQQSSASIAKRRRMRKQKLKLADAPPPKVEKTEKVKKKRVRKHGGNKDEKKYVVFVGKLSPDVTEEDLKLHFRQTRGVQQVRLLTDKDTGESRRCAFIQFTSQETHMLGLRLNASELKGRKISVEFTKPGKKTELRMTKIKEKNEHAKRFRMIPPTKSTDSKENKKIVFNEDSD</sequence>
<evidence type="ECO:0000313" key="6">
    <source>
        <dbReference type="EnsemblMetazoa" id="CapteP220391"/>
    </source>
</evidence>
<evidence type="ECO:0000256" key="3">
    <source>
        <dbReference type="SAM" id="MobiDB-lite"/>
    </source>
</evidence>
<proteinExistence type="predicted"/>
<dbReference type="EnsemblMetazoa" id="CapteT220391">
    <property type="protein sequence ID" value="CapteP220391"/>
    <property type="gene ID" value="CapteG220391"/>
</dbReference>
<dbReference type="AlphaFoldDB" id="R7UM08"/>
<feature type="compositionally biased region" description="Basic and acidic residues" evidence="3">
    <location>
        <begin position="160"/>
        <end position="175"/>
    </location>
</feature>
<keyword evidence="7" id="KW-1185">Reference proteome</keyword>
<dbReference type="Proteomes" id="UP000014760">
    <property type="component" value="Unassembled WGS sequence"/>
</dbReference>
<keyword evidence="1 2" id="KW-0694">RNA-binding</keyword>
<reference evidence="5 7" key="2">
    <citation type="journal article" date="2013" name="Nature">
        <title>Insights into bilaterian evolution from three spiralian genomes.</title>
        <authorList>
            <person name="Simakov O."/>
            <person name="Marletaz F."/>
            <person name="Cho S.J."/>
            <person name="Edsinger-Gonzales E."/>
            <person name="Havlak P."/>
            <person name="Hellsten U."/>
            <person name="Kuo D.H."/>
            <person name="Larsson T."/>
            <person name="Lv J."/>
            <person name="Arendt D."/>
            <person name="Savage R."/>
            <person name="Osoegawa K."/>
            <person name="de Jong P."/>
            <person name="Grimwood J."/>
            <person name="Chapman J.A."/>
            <person name="Shapiro H."/>
            <person name="Aerts A."/>
            <person name="Otillar R.P."/>
            <person name="Terry A.Y."/>
            <person name="Boore J.L."/>
            <person name="Grigoriev I.V."/>
            <person name="Lindberg D.R."/>
            <person name="Seaver E.C."/>
            <person name="Weisblat D.A."/>
            <person name="Putnam N.H."/>
            <person name="Rokhsar D.S."/>
        </authorList>
    </citation>
    <scope>NUCLEOTIDE SEQUENCE</scope>
    <source>
        <strain evidence="5 7">I ESC-2004</strain>
    </source>
</reference>
<dbReference type="OMA" id="KQYKVFV"/>
<dbReference type="GO" id="GO:0042274">
    <property type="term" value="P:ribosomal small subunit biogenesis"/>
    <property type="evidence" value="ECO:0007669"/>
    <property type="project" value="TreeGrafter"/>
</dbReference>
<feature type="compositionally biased region" description="Basic residues" evidence="3">
    <location>
        <begin position="10"/>
        <end position="20"/>
    </location>
</feature>
<dbReference type="Gene3D" id="3.30.70.330">
    <property type="match status" value="1"/>
</dbReference>
<reference evidence="7" key="1">
    <citation type="submission" date="2012-12" db="EMBL/GenBank/DDBJ databases">
        <authorList>
            <person name="Hellsten U."/>
            <person name="Grimwood J."/>
            <person name="Chapman J.A."/>
            <person name="Shapiro H."/>
            <person name="Aerts A."/>
            <person name="Otillar R.P."/>
            <person name="Terry A.Y."/>
            <person name="Boore J.L."/>
            <person name="Simakov O."/>
            <person name="Marletaz F."/>
            <person name="Cho S.-J."/>
            <person name="Edsinger-Gonzales E."/>
            <person name="Havlak P."/>
            <person name="Kuo D.-H."/>
            <person name="Larsson T."/>
            <person name="Lv J."/>
            <person name="Arendt D."/>
            <person name="Savage R."/>
            <person name="Osoegawa K."/>
            <person name="de Jong P."/>
            <person name="Lindberg D.R."/>
            <person name="Seaver E.C."/>
            <person name="Weisblat D.A."/>
            <person name="Putnam N.H."/>
            <person name="Grigoriev I.V."/>
            <person name="Rokhsar D.S."/>
        </authorList>
    </citation>
    <scope>NUCLEOTIDE SEQUENCE</scope>
    <source>
        <strain evidence="7">I ESC-2004</strain>
    </source>
</reference>
<evidence type="ECO:0000256" key="1">
    <source>
        <dbReference type="ARBA" id="ARBA00022884"/>
    </source>
</evidence>
<dbReference type="SMART" id="SM00360">
    <property type="entry name" value="RRM"/>
    <property type="match status" value="1"/>
</dbReference>
<dbReference type="STRING" id="283909.R7UM08"/>
<dbReference type="EMBL" id="AMQN01001164">
    <property type="status" value="NOT_ANNOTATED_CDS"/>
    <property type="molecule type" value="Genomic_DNA"/>
</dbReference>
<dbReference type="EMBL" id="KB300094">
    <property type="protein sequence ID" value="ELU07265.1"/>
    <property type="molecule type" value="Genomic_DNA"/>
</dbReference>
<accession>R7UM08</accession>
<feature type="domain" description="RRM" evidence="4">
    <location>
        <begin position="53"/>
        <end position="130"/>
    </location>
</feature>
<dbReference type="OrthoDB" id="1875751at2759"/>
<feature type="compositionally biased region" description="Basic residues" evidence="3">
    <location>
        <begin position="35"/>
        <end position="45"/>
    </location>
</feature>
<name>R7UM08_CAPTE</name>
<dbReference type="PANTHER" id="PTHR23236">
    <property type="entry name" value="EUKARYOTIC TRANSLATION INITIATION FACTOR 4B/4H"/>
    <property type="match status" value="1"/>
</dbReference>
<dbReference type="Pfam" id="PF00076">
    <property type="entry name" value="RRM_1"/>
    <property type="match status" value="1"/>
</dbReference>
<evidence type="ECO:0000256" key="2">
    <source>
        <dbReference type="PROSITE-ProRule" id="PRU00176"/>
    </source>
</evidence>
<gene>
    <name evidence="5" type="ORF">CAPTEDRAFT_220391</name>
</gene>
<dbReference type="CDD" id="cd12400">
    <property type="entry name" value="RRM_Nop6"/>
    <property type="match status" value="1"/>
</dbReference>
<dbReference type="InterPro" id="IPR000504">
    <property type="entry name" value="RRM_dom"/>
</dbReference>
<reference evidence="6" key="3">
    <citation type="submission" date="2015-06" db="UniProtKB">
        <authorList>
            <consortium name="EnsemblMetazoa"/>
        </authorList>
    </citation>
    <scope>IDENTIFICATION</scope>
</reference>